<dbReference type="CDD" id="cd06261">
    <property type="entry name" value="TM_PBP2"/>
    <property type="match status" value="1"/>
</dbReference>
<comment type="similarity">
    <text evidence="7">Belongs to the binding-protein-dependent transport system permease family.</text>
</comment>
<dbReference type="STRING" id="1122133.SAMN02745157_2205"/>
<evidence type="ECO:0000256" key="6">
    <source>
        <dbReference type="ARBA" id="ARBA00023136"/>
    </source>
</evidence>
<dbReference type="InterPro" id="IPR051393">
    <property type="entry name" value="ABC_transporter_permease"/>
</dbReference>
<evidence type="ECO:0000259" key="8">
    <source>
        <dbReference type="PROSITE" id="PS50928"/>
    </source>
</evidence>
<dbReference type="AlphaFoldDB" id="A0A1M5C439"/>
<evidence type="ECO:0000313" key="9">
    <source>
        <dbReference type="EMBL" id="SHF49377.1"/>
    </source>
</evidence>
<keyword evidence="3" id="KW-1003">Cell membrane</keyword>
<feature type="transmembrane region" description="Helical" evidence="7">
    <location>
        <begin position="220"/>
        <end position="239"/>
    </location>
</feature>
<feature type="transmembrane region" description="Helical" evidence="7">
    <location>
        <begin position="20"/>
        <end position="46"/>
    </location>
</feature>
<feature type="transmembrane region" description="Helical" evidence="7">
    <location>
        <begin position="86"/>
        <end position="107"/>
    </location>
</feature>
<comment type="subcellular location">
    <subcellularLocation>
        <location evidence="1 7">Cell membrane</location>
        <topology evidence="1 7">Multi-pass membrane protein</topology>
    </subcellularLocation>
</comment>
<accession>A0A1M5C439</accession>
<feature type="transmembrane region" description="Helical" evidence="7">
    <location>
        <begin position="119"/>
        <end position="140"/>
    </location>
</feature>
<dbReference type="Gene3D" id="1.10.3720.10">
    <property type="entry name" value="MetI-like"/>
    <property type="match status" value="1"/>
</dbReference>
<reference evidence="9 10" key="1">
    <citation type="submission" date="2016-11" db="EMBL/GenBank/DDBJ databases">
        <authorList>
            <person name="Jaros S."/>
            <person name="Januszkiewicz K."/>
            <person name="Wedrychowicz H."/>
        </authorList>
    </citation>
    <scope>NUCLEOTIDE SEQUENCE [LARGE SCALE GENOMIC DNA]</scope>
    <source>
        <strain evidence="9 10">DSM 19436</strain>
    </source>
</reference>
<evidence type="ECO:0000256" key="4">
    <source>
        <dbReference type="ARBA" id="ARBA00022692"/>
    </source>
</evidence>
<dbReference type="GO" id="GO:0055085">
    <property type="term" value="P:transmembrane transport"/>
    <property type="evidence" value="ECO:0007669"/>
    <property type="project" value="InterPro"/>
</dbReference>
<dbReference type="Pfam" id="PF00528">
    <property type="entry name" value="BPD_transp_1"/>
    <property type="match status" value="1"/>
</dbReference>
<evidence type="ECO:0000256" key="5">
    <source>
        <dbReference type="ARBA" id="ARBA00022989"/>
    </source>
</evidence>
<feature type="transmembrane region" description="Helical" evidence="7">
    <location>
        <begin position="271"/>
        <end position="291"/>
    </location>
</feature>
<proteinExistence type="inferred from homology"/>
<evidence type="ECO:0000256" key="3">
    <source>
        <dbReference type="ARBA" id="ARBA00022475"/>
    </source>
</evidence>
<keyword evidence="5 7" id="KW-1133">Transmembrane helix</keyword>
<keyword evidence="2 7" id="KW-0813">Transport</keyword>
<keyword evidence="10" id="KW-1185">Reference proteome</keyword>
<keyword evidence="4 7" id="KW-0812">Transmembrane</keyword>
<evidence type="ECO:0000256" key="1">
    <source>
        <dbReference type="ARBA" id="ARBA00004651"/>
    </source>
</evidence>
<evidence type="ECO:0000313" key="10">
    <source>
        <dbReference type="Proteomes" id="UP000184485"/>
    </source>
</evidence>
<dbReference type="Proteomes" id="UP000184485">
    <property type="component" value="Unassembled WGS sequence"/>
</dbReference>
<dbReference type="InterPro" id="IPR035906">
    <property type="entry name" value="MetI-like_sf"/>
</dbReference>
<dbReference type="GO" id="GO:0005886">
    <property type="term" value="C:plasma membrane"/>
    <property type="evidence" value="ECO:0007669"/>
    <property type="project" value="UniProtKB-SubCell"/>
</dbReference>
<evidence type="ECO:0000256" key="7">
    <source>
        <dbReference type="RuleBase" id="RU363032"/>
    </source>
</evidence>
<dbReference type="PROSITE" id="PS50928">
    <property type="entry name" value="ABC_TM1"/>
    <property type="match status" value="1"/>
</dbReference>
<dbReference type="PANTHER" id="PTHR30193:SF37">
    <property type="entry name" value="INNER MEMBRANE ABC TRANSPORTER PERMEASE PROTEIN YCJO"/>
    <property type="match status" value="1"/>
</dbReference>
<dbReference type="InterPro" id="IPR000515">
    <property type="entry name" value="MetI-like"/>
</dbReference>
<protein>
    <submittedName>
        <fullName evidence="9">Multiple sugar transport system permease protein</fullName>
    </submittedName>
</protein>
<dbReference type="PANTHER" id="PTHR30193">
    <property type="entry name" value="ABC TRANSPORTER PERMEASE PROTEIN"/>
    <property type="match status" value="1"/>
</dbReference>
<name>A0A1M5C439_9HYPH</name>
<evidence type="ECO:0000256" key="2">
    <source>
        <dbReference type="ARBA" id="ARBA00022448"/>
    </source>
</evidence>
<organism evidence="9 10">
    <name type="scientific">Kaistia soli DSM 19436</name>
    <dbReference type="NCBI Taxonomy" id="1122133"/>
    <lineage>
        <taxon>Bacteria</taxon>
        <taxon>Pseudomonadati</taxon>
        <taxon>Pseudomonadota</taxon>
        <taxon>Alphaproteobacteria</taxon>
        <taxon>Hyphomicrobiales</taxon>
        <taxon>Kaistiaceae</taxon>
        <taxon>Kaistia</taxon>
    </lineage>
</organism>
<keyword evidence="9" id="KW-0762">Sugar transport</keyword>
<feature type="domain" description="ABC transmembrane type-1" evidence="8">
    <location>
        <begin position="81"/>
        <end position="292"/>
    </location>
</feature>
<gene>
    <name evidence="9" type="ORF">SAMN02745157_2205</name>
</gene>
<keyword evidence="6 7" id="KW-0472">Membrane</keyword>
<dbReference type="SUPFAM" id="SSF161098">
    <property type="entry name" value="MetI-like"/>
    <property type="match status" value="1"/>
</dbReference>
<sequence length="300" mass="32551">MSHVDIRHRQPSGWRSATAWIFVAPFLVIFFVFTAIPALIALIYSFTDIGVADIRHPLQVHFTFLDTFARVLTNAGFLKSLVTTGIFVVVGVPLTMAIGLALALALNSGIKRLRATYRAAFYLPVITNIVAAAVIWQYAFTLRGPVNTFLAELGLQGPNWLGNPNMAITTVILLTTWRNVGTCMVLFLAGLQGIPADVHEAAAIDGASAPRRFLHITLPLLKPATLLVTVLMTVSYMNIFDEPYLLTKGGPLGATRSVALWVYEQFGHGNIASAMAGSYVMLVIVAVLGILQLRMLRAAS</sequence>
<dbReference type="EMBL" id="FQUP01000002">
    <property type="protein sequence ID" value="SHF49377.1"/>
    <property type="molecule type" value="Genomic_DNA"/>
</dbReference>